<evidence type="ECO:0000313" key="2">
    <source>
        <dbReference type="Proteomes" id="UP000800096"/>
    </source>
</evidence>
<dbReference type="OrthoDB" id="3675680at2759"/>
<reference evidence="1" key="1">
    <citation type="journal article" date="2020" name="Stud. Mycol.">
        <title>101 Dothideomycetes genomes: a test case for predicting lifestyles and emergence of pathogens.</title>
        <authorList>
            <person name="Haridas S."/>
            <person name="Albert R."/>
            <person name="Binder M."/>
            <person name="Bloem J."/>
            <person name="Labutti K."/>
            <person name="Salamov A."/>
            <person name="Andreopoulos B."/>
            <person name="Baker S."/>
            <person name="Barry K."/>
            <person name="Bills G."/>
            <person name="Bluhm B."/>
            <person name="Cannon C."/>
            <person name="Castanera R."/>
            <person name="Culley D."/>
            <person name="Daum C."/>
            <person name="Ezra D."/>
            <person name="Gonzalez J."/>
            <person name="Henrissat B."/>
            <person name="Kuo A."/>
            <person name="Liang C."/>
            <person name="Lipzen A."/>
            <person name="Lutzoni F."/>
            <person name="Magnuson J."/>
            <person name="Mondo S."/>
            <person name="Nolan M."/>
            <person name="Ohm R."/>
            <person name="Pangilinan J."/>
            <person name="Park H.-J."/>
            <person name="Ramirez L."/>
            <person name="Alfaro M."/>
            <person name="Sun H."/>
            <person name="Tritt A."/>
            <person name="Yoshinaga Y."/>
            <person name="Zwiers L.-H."/>
            <person name="Turgeon B."/>
            <person name="Goodwin S."/>
            <person name="Spatafora J."/>
            <person name="Crous P."/>
            <person name="Grigoriev I."/>
        </authorList>
    </citation>
    <scope>NUCLEOTIDE SEQUENCE</scope>
    <source>
        <strain evidence="1">HMLAC05119</strain>
    </source>
</reference>
<keyword evidence="2" id="KW-1185">Reference proteome</keyword>
<dbReference type="Proteomes" id="UP000800096">
    <property type="component" value="Unassembled WGS sequence"/>
</dbReference>
<name>A0A6A5QWY8_AMPQU</name>
<sequence length="243" mass="27029">MVSTLNYLCSTGAPWSTIQPHQAALLNHLHNTPVTLPDVRALVPHLLCDKQVMNKLATNIGRHSARSTISAPAVEEMLMHIFVSGDWDAAVFTRTKDQIERFRREREEWVRGYLPDRKHHFAQLVARVDALSLDGGEWAQKVGILGKASGSFAQTRVCDGGQVVRGNSKKPKIRVGVPNVRGKGGRKKGRKAGKEKEVLVKSTAWMKEMRVEVQTAPLANVLFKSKRGGKEKVRRIVVKMPEG</sequence>
<accession>A0A6A5QWY8</accession>
<evidence type="ECO:0000313" key="1">
    <source>
        <dbReference type="EMBL" id="KAF1918367.1"/>
    </source>
</evidence>
<dbReference type="AlphaFoldDB" id="A0A6A5QWY8"/>
<organism evidence="1 2">
    <name type="scientific">Ampelomyces quisqualis</name>
    <name type="common">Powdery mildew agent</name>
    <dbReference type="NCBI Taxonomy" id="50730"/>
    <lineage>
        <taxon>Eukaryota</taxon>
        <taxon>Fungi</taxon>
        <taxon>Dikarya</taxon>
        <taxon>Ascomycota</taxon>
        <taxon>Pezizomycotina</taxon>
        <taxon>Dothideomycetes</taxon>
        <taxon>Pleosporomycetidae</taxon>
        <taxon>Pleosporales</taxon>
        <taxon>Pleosporineae</taxon>
        <taxon>Phaeosphaeriaceae</taxon>
        <taxon>Ampelomyces</taxon>
    </lineage>
</organism>
<dbReference type="EMBL" id="ML979134">
    <property type="protein sequence ID" value="KAF1918367.1"/>
    <property type="molecule type" value="Genomic_DNA"/>
</dbReference>
<proteinExistence type="predicted"/>
<protein>
    <submittedName>
        <fullName evidence="1">Uncharacterized protein</fullName>
    </submittedName>
</protein>
<gene>
    <name evidence="1" type="ORF">BDU57DRAFT_515092</name>
</gene>